<dbReference type="EMBL" id="FXTT01000002">
    <property type="protein sequence ID" value="SMP17610.1"/>
    <property type="molecule type" value="Genomic_DNA"/>
</dbReference>
<sequence length="345" mass="37448">MTDLDQLAEVAVVIPCYRCAVFVGDVVRGVPASVGSIICVNDASDDETGRVLDQLAQTDPRIRVLTHERNQGVGAATVTGYRSAIELGARVIIKIDSDGQMNPAFIPALVAPILSGEADYVKGNRFFDIDRVLKMPAIRLIGNAGLSFLTKLSSGYWGVSDPTNGYTAIAAEVADLLPANKLHKRYFFESDMLFRLNCLGAVVVEQPMETRYGNEVSHLSVTNALLTFPLLHARNFFKRVVYNYFVRDFDAASLSLLIGLALAAFGVTFGASAWMQSHATDVPATAGTVMLSATPLLIGIQLLLSFLQHDVARTPRIAIHPKIMRRRVLVSEDLTPAEATNAVKN</sequence>
<dbReference type="InterPro" id="IPR029044">
    <property type="entry name" value="Nucleotide-diphossugar_trans"/>
</dbReference>
<keyword evidence="4" id="KW-1185">Reference proteome</keyword>
<dbReference type="RefSeq" id="WP_155190572.1">
    <property type="nucleotide sequence ID" value="NZ_BAAAEA010000003.1"/>
</dbReference>
<dbReference type="Gene3D" id="3.90.550.10">
    <property type="entry name" value="Spore Coat Polysaccharide Biosynthesis Protein SpsA, Chain A"/>
    <property type="match status" value="1"/>
</dbReference>
<comment type="caution">
    <text evidence="3">The sequence shown here is derived from an EMBL/GenBank/DDBJ whole genome shotgun (WGS) entry which is preliminary data.</text>
</comment>
<gene>
    <name evidence="3" type="ORF">SAMN06265374_1837</name>
</gene>
<name>A0ABY1NT88_9HYPH</name>
<dbReference type="Proteomes" id="UP001157914">
    <property type="component" value="Unassembled WGS sequence"/>
</dbReference>
<evidence type="ECO:0000313" key="4">
    <source>
        <dbReference type="Proteomes" id="UP001157914"/>
    </source>
</evidence>
<dbReference type="CDD" id="cd04179">
    <property type="entry name" value="DPM_DPG-synthase_like"/>
    <property type="match status" value="1"/>
</dbReference>
<dbReference type="PANTHER" id="PTHR48090">
    <property type="entry name" value="UNDECAPRENYL-PHOSPHATE 4-DEOXY-4-FORMAMIDO-L-ARABINOSE TRANSFERASE-RELATED"/>
    <property type="match status" value="1"/>
</dbReference>
<protein>
    <submittedName>
        <fullName evidence="3">Glycosyltransferase involved in cell wall bisynthesis</fullName>
    </submittedName>
</protein>
<dbReference type="SUPFAM" id="SSF53448">
    <property type="entry name" value="Nucleotide-diphospho-sugar transferases"/>
    <property type="match status" value="1"/>
</dbReference>
<evidence type="ECO:0000256" key="1">
    <source>
        <dbReference type="SAM" id="Phobius"/>
    </source>
</evidence>
<feature type="transmembrane region" description="Helical" evidence="1">
    <location>
        <begin position="286"/>
        <end position="307"/>
    </location>
</feature>
<reference evidence="3 4" key="1">
    <citation type="submission" date="2017-05" db="EMBL/GenBank/DDBJ databases">
        <authorList>
            <person name="Varghese N."/>
            <person name="Submissions S."/>
        </authorList>
    </citation>
    <scope>NUCLEOTIDE SEQUENCE [LARGE SCALE GENOMIC DNA]</scope>
    <source>
        <strain evidence="3 4">DSM 15949</strain>
    </source>
</reference>
<keyword evidence="1" id="KW-0472">Membrane</keyword>
<accession>A0ABY1NT88</accession>
<proteinExistence type="predicted"/>
<dbReference type="Pfam" id="PF00535">
    <property type="entry name" value="Glycos_transf_2"/>
    <property type="match status" value="1"/>
</dbReference>
<dbReference type="InterPro" id="IPR001173">
    <property type="entry name" value="Glyco_trans_2-like"/>
</dbReference>
<feature type="domain" description="Glycosyltransferase 2-like" evidence="2">
    <location>
        <begin position="12"/>
        <end position="173"/>
    </location>
</feature>
<evidence type="ECO:0000313" key="3">
    <source>
        <dbReference type="EMBL" id="SMP17610.1"/>
    </source>
</evidence>
<dbReference type="PANTHER" id="PTHR48090:SF6">
    <property type="entry name" value="SLR5056 PROTEIN"/>
    <property type="match status" value="1"/>
</dbReference>
<keyword evidence="1" id="KW-1133">Transmembrane helix</keyword>
<evidence type="ECO:0000259" key="2">
    <source>
        <dbReference type="Pfam" id="PF00535"/>
    </source>
</evidence>
<organism evidence="3 4">
    <name type="scientific">Roseibium denhamense</name>
    <dbReference type="NCBI Taxonomy" id="76305"/>
    <lineage>
        <taxon>Bacteria</taxon>
        <taxon>Pseudomonadati</taxon>
        <taxon>Pseudomonadota</taxon>
        <taxon>Alphaproteobacteria</taxon>
        <taxon>Hyphomicrobiales</taxon>
        <taxon>Stappiaceae</taxon>
        <taxon>Roseibium</taxon>
    </lineage>
</organism>
<feature type="transmembrane region" description="Helical" evidence="1">
    <location>
        <begin position="254"/>
        <end position="274"/>
    </location>
</feature>
<dbReference type="InterPro" id="IPR050256">
    <property type="entry name" value="Glycosyltransferase_2"/>
</dbReference>
<keyword evidence="1" id="KW-0812">Transmembrane</keyword>